<evidence type="ECO:0000313" key="1">
    <source>
        <dbReference type="EMBL" id="ARE89145.1"/>
    </source>
</evidence>
<evidence type="ECO:0000313" key="2">
    <source>
        <dbReference type="Proteomes" id="UP000192478"/>
    </source>
</evidence>
<accession>A0AAC9WJ37</accession>
<dbReference type="InterPro" id="IPR003615">
    <property type="entry name" value="HNH_nuc"/>
</dbReference>
<dbReference type="AlphaFoldDB" id="A0AAC9WJ37"/>
<proteinExistence type="predicted"/>
<protein>
    <recommendedName>
        <fullName evidence="3">HNH nuclease domain-containing protein</fullName>
    </recommendedName>
</protein>
<sequence length="231" mass="27129">MEKVNSKIVGLSNYYKISIAKGVLTTLDNRIYYTALKSVRRLYRTGKNRLMEIDKVNNRTNRHMGYKQMTFYFDYNGLKIGITKASITPIVYARQFNTNLNPYTTEGRNLKAQIAGKQERVRWRPTLYNPYEIFRIVGNNEKHKKIYNFEYVMNREYAFNRDKGKCVACKDFLNKDNIACHHKNSNLPLNQINKLPNLTSLCKSCHNLVHSDLDSDNKKITQLRKIFKNVV</sequence>
<evidence type="ECO:0008006" key="3">
    <source>
        <dbReference type="Google" id="ProtNLM"/>
    </source>
</evidence>
<dbReference type="EMBL" id="CP020559">
    <property type="protein sequence ID" value="ARE89145.1"/>
    <property type="molecule type" value="Genomic_DNA"/>
</dbReference>
<reference evidence="1 2" key="1">
    <citation type="submission" date="2017-03" db="EMBL/GenBank/DDBJ databases">
        <title>Complete sequence of Clostridium formicaceticum DSM 92.</title>
        <authorList>
            <person name="Poehlein A."/>
            <person name="Karl M."/>
            <person name="Bengelsdorf F.R."/>
            <person name="Duerre P."/>
            <person name="Daniel R."/>
        </authorList>
    </citation>
    <scope>NUCLEOTIDE SEQUENCE [LARGE SCALE GENOMIC DNA]</scope>
    <source>
        <strain evidence="1 2">DSM 92</strain>
    </source>
</reference>
<organism evidence="1 2">
    <name type="scientific">Clostridium formicaceticum</name>
    <dbReference type="NCBI Taxonomy" id="1497"/>
    <lineage>
        <taxon>Bacteria</taxon>
        <taxon>Bacillati</taxon>
        <taxon>Bacillota</taxon>
        <taxon>Clostridia</taxon>
        <taxon>Eubacteriales</taxon>
        <taxon>Clostridiaceae</taxon>
        <taxon>Clostridium</taxon>
    </lineage>
</organism>
<gene>
    <name evidence="1" type="ORF">CLFO_35510</name>
</gene>
<dbReference type="CDD" id="cd00085">
    <property type="entry name" value="HNHc"/>
    <property type="match status" value="1"/>
</dbReference>
<dbReference type="Proteomes" id="UP000192478">
    <property type="component" value="Chromosome"/>
</dbReference>
<name>A0AAC9WJ37_9CLOT</name>